<protein>
    <recommendedName>
        <fullName evidence="8">Regulatory protein VirG</fullName>
    </recommendedName>
</protein>
<dbReference type="GO" id="GO:0000976">
    <property type="term" value="F:transcription cis-regulatory region binding"/>
    <property type="evidence" value="ECO:0007669"/>
    <property type="project" value="TreeGrafter"/>
</dbReference>
<dbReference type="FunFam" id="1.10.10.10:FF:000099">
    <property type="entry name" value="Two-component system response regulator TorR"/>
    <property type="match status" value="1"/>
</dbReference>
<evidence type="ECO:0000256" key="8">
    <source>
        <dbReference type="ARBA" id="ARBA00067337"/>
    </source>
</evidence>
<dbReference type="AlphaFoldDB" id="A0A512E389"/>
<dbReference type="InterPro" id="IPR001789">
    <property type="entry name" value="Sig_transdc_resp-reg_receiver"/>
</dbReference>
<dbReference type="Pfam" id="PF00486">
    <property type="entry name" value="Trans_reg_C"/>
    <property type="match status" value="1"/>
</dbReference>
<evidence type="ECO:0000256" key="9">
    <source>
        <dbReference type="PROSITE-ProRule" id="PRU00169"/>
    </source>
</evidence>
<name>A0A512E389_9PROT</name>
<evidence type="ECO:0000256" key="2">
    <source>
        <dbReference type="ARBA" id="ARBA00022490"/>
    </source>
</evidence>
<keyword evidence="5" id="KW-0805">Transcription regulation</keyword>
<accession>A0A512E389</accession>
<dbReference type="InterPro" id="IPR016032">
    <property type="entry name" value="Sig_transdc_resp-reg_C-effctor"/>
</dbReference>
<dbReference type="PANTHER" id="PTHR48111:SF4">
    <property type="entry name" value="DNA-BINDING DUAL TRANSCRIPTIONAL REGULATOR OMPR"/>
    <property type="match status" value="1"/>
</dbReference>
<dbReference type="Gene3D" id="1.10.10.10">
    <property type="entry name" value="Winged helix-like DNA-binding domain superfamily/Winged helix DNA-binding domain"/>
    <property type="match status" value="1"/>
</dbReference>
<reference evidence="13 14" key="1">
    <citation type="submission" date="2019-07" db="EMBL/GenBank/DDBJ databases">
        <title>Whole genome shotgun sequence of Skermanella aerolata NBRC 106429.</title>
        <authorList>
            <person name="Hosoyama A."/>
            <person name="Uohara A."/>
            <person name="Ohji S."/>
            <person name="Ichikawa N."/>
        </authorList>
    </citation>
    <scope>NUCLEOTIDE SEQUENCE [LARGE SCALE GENOMIC DNA]</scope>
    <source>
        <strain evidence="13 14">NBRC 106429</strain>
    </source>
</reference>
<dbReference type="InterPro" id="IPR011006">
    <property type="entry name" value="CheY-like_superfamily"/>
</dbReference>
<sequence>MAEKVHVLVVDDEDGVRDLLEEYLSGQDYDVSTAESTQAARAVLDAAKDVNPVELVVLDLKMPGENGLVLARELRDRGDIAVIMLTASGETIDRIVGLEVGADDYLTKPFDPRELLARIRSVLRRSRAVTSAVPPAGGVADGRGASSSRTRISFGRCLIDLEARRLFEPDGTEVPITAMQFSLMEVFLSNPNRVLSRDRLLELAHKRGDEPFDRSIDIRVARLRRKIEENPERPQTIKTVHGMGYVFVPKTG</sequence>
<dbReference type="PROSITE" id="PS51755">
    <property type="entry name" value="OMPR_PHOB"/>
    <property type="match status" value="1"/>
</dbReference>
<gene>
    <name evidence="13" type="ORF">SAE02_73170</name>
</gene>
<dbReference type="GO" id="GO:0005829">
    <property type="term" value="C:cytosol"/>
    <property type="evidence" value="ECO:0007669"/>
    <property type="project" value="TreeGrafter"/>
</dbReference>
<feature type="DNA-binding region" description="OmpR/PhoB-type" evidence="10">
    <location>
        <begin position="149"/>
        <end position="249"/>
    </location>
</feature>
<comment type="subcellular location">
    <subcellularLocation>
        <location evidence="1">Cytoplasm</location>
    </subcellularLocation>
</comment>
<keyword evidence="3 9" id="KW-0597">Phosphoprotein</keyword>
<evidence type="ECO:0000259" key="11">
    <source>
        <dbReference type="PROSITE" id="PS50110"/>
    </source>
</evidence>
<dbReference type="SUPFAM" id="SSF46894">
    <property type="entry name" value="C-terminal effector domain of the bipartite response regulators"/>
    <property type="match status" value="1"/>
</dbReference>
<dbReference type="InterPro" id="IPR039420">
    <property type="entry name" value="WalR-like"/>
</dbReference>
<keyword evidence="7" id="KW-0804">Transcription</keyword>
<keyword evidence="2" id="KW-0963">Cytoplasm</keyword>
<dbReference type="GO" id="GO:0032993">
    <property type="term" value="C:protein-DNA complex"/>
    <property type="evidence" value="ECO:0007669"/>
    <property type="project" value="TreeGrafter"/>
</dbReference>
<comment type="caution">
    <text evidence="13">The sequence shown here is derived from an EMBL/GenBank/DDBJ whole genome shotgun (WGS) entry which is preliminary data.</text>
</comment>
<dbReference type="SMART" id="SM00862">
    <property type="entry name" value="Trans_reg_C"/>
    <property type="match status" value="1"/>
</dbReference>
<dbReference type="InterPro" id="IPR036388">
    <property type="entry name" value="WH-like_DNA-bd_sf"/>
</dbReference>
<dbReference type="RefSeq" id="WP_044437040.1">
    <property type="nucleotide sequence ID" value="NZ_BJYZ01000065.1"/>
</dbReference>
<dbReference type="CDD" id="cd00383">
    <property type="entry name" value="trans_reg_C"/>
    <property type="match status" value="1"/>
</dbReference>
<keyword evidence="4" id="KW-0902">Two-component regulatory system</keyword>
<dbReference type="InterPro" id="IPR001867">
    <property type="entry name" value="OmpR/PhoB-type_DNA-bd"/>
</dbReference>
<organism evidence="13 14">
    <name type="scientific">Skermanella aerolata</name>
    <dbReference type="NCBI Taxonomy" id="393310"/>
    <lineage>
        <taxon>Bacteria</taxon>
        <taxon>Pseudomonadati</taxon>
        <taxon>Pseudomonadota</taxon>
        <taxon>Alphaproteobacteria</taxon>
        <taxon>Rhodospirillales</taxon>
        <taxon>Azospirillaceae</taxon>
        <taxon>Skermanella</taxon>
    </lineage>
</organism>
<dbReference type="Gene3D" id="6.10.250.690">
    <property type="match status" value="1"/>
</dbReference>
<dbReference type="PANTHER" id="PTHR48111">
    <property type="entry name" value="REGULATOR OF RPOS"/>
    <property type="match status" value="1"/>
</dbReference>
<dbReference type="SMART" id="SM00448">
    <property type="entry name" value="REC"/>
    <property type="match status" value="1"/>
</dbReference>
<feature type="modified residue" description="4-aspartylphosphate" evidence="9">
    <location>
        <position position="59"/>
    </location>
</feature>
<feature type="domain" description="Response regulatory" evidence="11">
    <location>
        <begin position="6"/>
        <end position="123"/>
    </location>
</feature>
<keyword evidence="14" id="KW-1185">Reference proteome</keyword>
<evidence type="ECO:0000256" key="5">
    <source>
        <dbReference type="ARBA" id="ARBA00023015"/>
    </source>
</evidence>
<evidence type="ECO:0000256" key="10">
    <source>
        <dbReference type="PROSITE-ProRule" id="PRU01091"/>
    </source>
</evidence>
<proteinExistence type="predicted"/>
<dbReference type="GO" id="GO:0000156">
    <property type="term" value="F:phosphorelay response regulator activity"/>
    <property type="evidence" value="ECO:0007669"/>
    <property type="project" value="TreeGrafter"/>
</dbReference>
<dbReference type="Proteomes" id="UP000321523">
    <property type="component" value="Unassembled WGS sequence"/>
</dbReference>
<evidence type="ECO:0000256" key="1">
    <source>
        <dbReference type="ARBA" id="ARBA00004496"/>
    </source>
</evidence>
<evidence type="ECO:0000313" key="14">
    <source>
        <dbReference type="Proteomes" id="UP000321523"/>
    </source>
</evidence>
<dbReference type="EMBL" id="BJYZ01000065">
    <property type="protein sequence ID" value="GEO43169.1"/>
    <property type="molecule type" value="Genomic_DNA"/>
</dbReference>
<dbReference type="SUPFAM" id="SSF52172">
    <property type="entry name" value="CheY-like"/>
    <property type="match status" value="1"/>
</dbReference>
<evidence type="ECO:0000256" key="7">
    <source>
        <dbReference type="ARBA" id="ARBA00023163"/>
    </source>
</evidence>
<dbReference type="OrthoDB" id="9784252at2"/>
<evidence type="ECO:0000256" key="3">
    <source>
        <dbReference type="ARBA" id="ARBA00022553"/>
    </source>
</evidence>
<evidence type="ECO:0000256" key="6">
    <source>
        <dbReference type="ARBA" id="ARBA00023125"/>
    </source>
</evidence>
<dbReference type="PROSITE" id="PS50110">
    <property type="entry name" value="RESPONSE_REGULATORY"/>
    <property type="match status" value="1"/>
</dbReference>
<dbReference type="Pfam" id="PF00072">
    <property type="entry name" value="Response_reg"/>
    <property type="match status" value="1"/>
</dbReference>
<evidence type="ECO:0000256" key="4">
    <source>
        <dbReference type="ARBA" id="ARBA00023012"/>
    </source>
</evidence>
<feature type="domain" description="OmpR/PhoB-type" evidence="12">
    <location>
        <begin position="149"/>
        <end position="249"/>
    </location>
</feature>
<evidence type="ECO:0000313" key="13">
    <source>
        <dbReference type="EMBL" id="GEO43169.1"/>
    </source>
</evidence>
<dbReference type="GO" id="GO:0006355">
    <property type="term" value="P:regulation of DNA-templated transcription"/>
    <property type="evidence" value="ECO:0007669"/>
    <property type="project" value="InterPro"/>
</dbReference>
<dbReference type="Gene3D" id="3.40.50.2300">
    <property type="match status" value="1"/>
</dbReference>
<keyword evidence="6 10" id="KW-0238">DNA-binding</keyword>
<evidence type="ECO:0000259" key="12">
    <source>
        <dbReference type="PROSITE" id="PS51755"/>
    </source>
</evidence>